<feature type="compositionally biased region" description="Basic and acidic residues" evidence="8">
    <location>
        <begin position="81"/>
        <end position="94"/>
    </location>
</feature>
<evidence type="ECO:0000256" key="6">
    <source>
        <dbReference type="ARBA" id="ARBA00023087"/>
    </source>
</evidence>
<evidence type="ECO:0000256" key="5">
    <source>
        <dbReference type="ARBA" id="ARBA00022889"/>
    </source>
</evidence>
<evidence type="ECO:0000313" key="11">
    <source>
        <dbReference type="EMBL" id="USQ88400.1"/>
    </source>
</evidence>
<feature type="chain" id="PRO_5046879649" evidence="9">
    <location>
        <begin position="28"/>
        <end position="107"/>
    </location>
</feature>
<feature type="domain" description="Chaplin" evidence="10">
    <location>
        <begin position="38"/>
        <end position="78"/>
    </location>
</feature>
<dbReference type="RefSeq" id="WP_252554689.1">
    <property type="nucleotide sequence ID" value="NZ_CP099468.1"/>
</dbReference>
<keyword evidence="5" id="KW-0130">Cell adhesion</keyword>
<keyword evidence="2" id="KW-0134">Cell wall</keyword>
<evidence type="ECO:0000256" key="4">
    <source>
        <dbReference type="ARBA" id="ARBA00022729"/>
    </source>
</evidence>
<name>A0ABY4ZIT2_9ACTN</name>
<evidence type="ECO:0000256" key="2">
    <source>
        <dbReference type="ARBA" id="ARBA00022512"/>
    </source>
</evidence>
<dbReference type="Pfam" id="PF03777">
    <property type="entry name" value="ChpA-C"/>
    <property type="match status" value="1"/>
</dbReference>
<evidence type="ECO:0000256" key="1">
    <source>
        <dbReference type="ARBA" id="ARBA00004191"/>
    </source>
</evidence>
<feature type="signal peptide" evidence="9">
    <location>
        <begin position="1"/>
        <end position="27"/>
    </location>
</feature>
<keyword evidence="4 9" id="KW-0732">Signal</keyword>
<accession>A0ABY4ZIT2</accession>
<organism evidence="11 12">
    <name type="scientific">Streptomyces phaeoluteigriseus</name>
    <dbReference type="NCBI Taxonomy" id="114686"/>
    <lineage>
        <taxon>Bacteria</taxon>
        <taxon>Bacillati</taxon>
        <taxon>Actinomycetota</taxon>
        <taxon>Actinomycetes</taxon>
        <taxon>Kitasatosporales</taxon>
        <taxon>Streptomycetaceae</taxon>
        <taxon>Streptomyces</taxon>
        <taxon>Streptomyces aurantiacus group</taxon>
    </lineage>
</organism>
<sequence>MSRIAKAAAVAVGAGAMMVSGAGLAMADADAQGAAVGSPGVLSGNVVQVPIHVPINICGNTVNIVGLLNPAFGNTCANVSNHDKGEDKGEDKGGQHHSGGDASGYGG</sequence>
<evidence type="ECO:0000256" key="3">
    <source>
        <dbReference type="ARBA" id="ARBA00022525"/>
    </source>
</evidence>
<dbReference type="EMBL" id="CP099468">
    <property type="protein sequence ID" value="USQ88400.1"/>
    <property type="molecule type" value="Genomic_DNA"/>
</dbReference>
<gene>
    <name evidence="11" type="ORF">NFX46_34405</name>
</gene>
<evidence type="ECO:0000259" key="10">
    <source>
        <dbReference type="PROSITE" id="PS51884"/>
    </source>
</evidence>
<dbReference type="PROSITE" id="PS51884">
    <property type="entry name" value="CHAPLIN"/>
    <property type="match status" value="1"/>
</dbReference>
<feature type="region of interest" description="Disordered" evidence="8">
    <location>
        <begin position="78"/>
        <end position="107"/>
    </location>
</feature>
<protein>
    <submittedName>
        <fullName evidence="11">Chaplin</fullName>
    </submittedName>
</protein>
<dbReference type="Proteomes" id="UP001056374">
    <property type="component" value="Chromosome"/>
</dbReference>
<comment type="subcellular location">
    <subcellularLocation>
        <location evidence="1">Secreted</location>
        <location evidence="1">Cell wall</location>
    </subcellularLocation>
</comment>
<evidence type="ECO:0000256" key="9">
    <source>
        <dbReference type="SAM" id="SignalP"/>
    </source>
</evidence>
<evidence type="ECO:0000256" key="8">
    <source>
        <dbReference type="SAM" id="MobiDB-lite"/>
    </source>
</evidence>
<keyword evidence="3" id="KW-0964">Secreted</keyword>
<evidence type="ECO:0000313" key="12">
    <source>
        <dbReference type="Proteomes" id="UP001056374"/>
    </source>
</evidence>
<reference evidence="11" key="1">
    <citation type="submission" date="2022-06" db="EMBL/GenBank/DDBJ databases">
        <title>Complete genome sequence of soil microorganisms Streptomyces sp. Qhu-M197 isolated from Alpine meadows habitats on the Tibetan Plateau.</title>
        <authorList>
            <person name="Zhang B."/>
            <person name="Xiang X."/>
            <person name="Fan J."/>
        </authorList>
    </citation>
    <scope>NUCLEOTIDE SEQUENCE</scope>
    <source>
        <strain evidence="11">Qhu-M197</strain>
    </source>
</reference>
<dbReference type="InterPro" id="IPR005528">
    <property type="entry name" value="ChpA-H"/>
</dbReference>
<evidence type="ECO:0000256" key="7">
    <source>
        <dbReference type="PROSITE-ProRule" id="PRU01232"/>
    </source>
</evidence>
<keyword evidence="6 7" id="KW-0034">Amyloid</keyword>
<keyword evidence="12" id="KW-1185">Reference proteome</keyword>
<proteinExistence type="predicted"/>